<reference evidence="1 2" key="1">
    <citation type="journal article" date="2012" name="BMC Genomics">
        <title>Genomic sequence analysis and characterization of Sneathia amnii sp. nov.</title>
        <authorList>
            <consortium name="Vaginal Microbiome Consortium (additional members)"/>
            <person name="Harwich M.D.Jr."/>
            <person name="Serrano M.G."/>
            <person name="Fettweis J.M."/>
            <person name="Alves J.M."/>
            <person name="Reimers M.A."/>
            <person name="Buck G.A."/>
            <person name="Jefferson K.K."/>
        </authorList>
    </citation>
    <scope>NUCLEOTIDE SEQUENCE [LARGE SCALE GENOMIC DNA]</scope>
    <source>
        <strain evidence="1 2">SN35</strain>
    </source>
</reference>
<name>A0A0E3UU98_9FUSO</name>
<dbReference type="PATRIC" id="fig|1069640.6.peg.1205"/>
<gene>
    <name evidence="1" type="ORF">VC03_06070</name>
</gene>
<dbReference type="EMBL" id="CP011280">
    <property type="protein sequence ID" value="AKC96034.1"/>
    <property type="molecule type" value="Genomic_DNA"/>
</dbReference>
<keyword evidence="2" id="KW-1185">Reference proteome</keyword>
<protein>
    <submittedName>
        <fullName evidence="1">Uncharacterized protein</fullName>
    </submittedName>
</protein>
<dbReference type="OrthoDB" id="9861034at2"/>
<sequence length="120" mass="14024">MNLINYIRSFFKETLVVKNDLGILNNRFVINFKDAKIAMVNCLKIAMQRSTGNIGIIDLKISVYTENELVKVKDFKNSMKILSGIKKYNKESFDSFLNKFFNSKIRETIESELKNEDTWL</sequence>
<evidence type="ECO:0000313" key="2">
    <source>
        <dbReference type="Proteomes" id="UP000033103"/>
    </source>
</evidence>
<organism evidence="1 2">
    <name type="scientific">Sneathia vaginalis</name>
    <dbReference type="NCBI Taxonomy" id="187101"/>
    <lineage>
        <taxon>Bacteria</taxon>
        <taxon>Fusobacteriati</taxon>
        <taxon>Fusobacteriota</taxon>
        <taxon>Fusobacteriia</taxon>
        <taxon>Fusobacteriales</taxon>
        <taxon>Leptotrichiaceae</taxon>
        <taxon>Sneathia</taxon>
    </lineage>
</organism>
<evidence type="ECO:0000313" key="1">
    <source>
        <dbReference type="EMBL" id="AKC96034.1"/>
    </source>
</evidence>
<dbReference type="Proteomes" id="UP000033103">
    <property type="component" value="Chromosome"/>
</dbReference>
<dbReference type="RefSeq" id="WP_046329138.1">
    <property type="nucleotide sequence ID" value="NZ_CAUPIC010000005.1"/>
</dbReference>
<accession>A0A0E3UU98</accession>
<dbReference type="AlphaFoldDB" id="A0A0E3UU98"/>
<dbReference type="STRING" id="187101.VC03_06070"/>
<proteinExistence type="predicted"/>
<dbReference type="KEGG" id="sns:VC03_06070"/>
<dbReference type="HOGENOM" id="CLU_2048193_0_0_0"/>